<proteinExistence type="predicted"/>
<evidence type="ECO:0000259" key="1">
    <source>
        <dbReference type="Pfam" id="PF14701"/>
    </source>
</evidence>
<dbReference type="AlphaFoldDB" id="A0A0F9LGF7"/>
<accession>A0A0F9LGF7</accession>
<dbReference type="EMBL" id="LAZR01012483">
    <property type="protein sequence ID" value="KKM26590.1"/>
    <property type="molecule type" value="Genomic_DNA"/>
</dbReference>
<dbReference type="SUPFAM" id="SSF51445">
    <property type="entry name" value="(Trans)glycosidases"/>
    <property type="match status" value="1"/>
</dbReference>
<organism evidence="2">
    <name type="scientific">marine sediment metagenome</name>
    <dbReference type="NCBI Taxonomy" id="412755"/>
    <lineage>
        <taxon>unclassified sequences</taxon>
        <taxon>metagenomes</taxon>
        <taxon>ecological metagenomes</taxon>
    </lineage>
</organism>
<gene>
    <name evidence="2" type="ORF">LCGC14_1583230</name>
</gene>
<protein>
    <recommendedName>
        <fullName evidence="1">Glycogen debranching enzyme glucanotransferase domain-containing protein</fullName>
    </recommendedName>
</protein>
<name>A0A0F9LGF7_9ZZZZ</name>
<dbReference type="InterPro" id="IPR032792">
    <property type="entry name" value="AGL_glucanoTrfase"/>
</dbReference>
<feature type="domain" description="Glycogen debranching enzyme glucanotransferase" evidence="1">
    <location>
        <begin position="9"/>
        <end position="60"/>
    </location>
</feature>
<dbReference type="InterPro" id="IPR017853">
    <property type="entry name" value="GH"/>
</dbReference>
<dbReference type="Pfam" id="PF14701">
    <property type="entry name" value="hDGE_amylase"/>
    <property type="match status" value="1"/>
</dbReference>
<feature type="non-terminal residue" evidence="2">
    <location>
        <position position="67"/>
    </location>
</feature>
<evidence type="ECO:0000313" key="2">
    <source>
        <dbReference type="EMBL" id="KKM26590.1"/>
    </source>
</evidence>
<sequence>MKIYNLFPLLAGRFNDWHPHLERAASMCFDWVFTNPVQEPGISGSLYSIKDYLRFNPLLVDEGSGVP</sequence>
<comment type="caution">
    <text evidence="2">The sequence shown here is derived from an EMBL/GenBank/DDBJ whole genome shotgun (WGS) entry which is preliminary data.</text>
</comment>
<reference evidence="2" key="1">
    <citation type="journal article" date="2015" name="Nature">
        <title>Complex archaea that bridge the gap between prokaryotes and eukaryotes.</title>
        <authorList>
            <person name="Spang A."/>
            <person name="Saw J.H."/>
            <person name="Jorgensen S.L."/>
            <person name="Zaremba-Niedzwiedzka K."/>
            <person name="Martijn J."/>
            <person name="Lind A.E."/>
            <person name="van Eijk R."/>
            <person name="Schleper C."/>
            <person name="Guy L."/>
            <person name="Ettema T.J."/>
        </authorList>
    </citation>
    <scope>NUCLEOTIDE SEQUENCE</scope>
</reference>